<dbReference type="InterPro" id="IPR013570">
    <property type="entry name" value="Tscrpt_reg_YsiA_C"/>
</dbReference>
<feature type="DNA-binding region" description="H-T-H motif" evidence="4">
    <location>
        <begin position="26"/>
        <end position="45"/>
    </location>
</feature>
<evidence type="ECO:0000313" key="7">
    <source>
        <dbReference type="Proteomes" id="UP001250538"/>
    </source>
</evidence>
<accession>A0AAJ2N2H2</accession>
<dbReference type="PRINTS" id="PR00455">
    <property type="entry name" value="HTHTETR"/>
</dbReference>
<dbReference type="Pfam" id="PF00440">
    <property type="entry name" value="TetR_N"/>
    <property type="match status" value="1"/>
</dbReference>
<evidence type="ECO:0000259" key="5">
    <source>
        <dbReference type="PROSITE" id="PS50977"/>
    </source>
</evidence>
<proteinExistence type="predicted"/>
<dbReference type="PANTHER" id="PTHR47506">
    <property type="entry name" value="TRANSCRIPTIONAL REGULATORY PROTEIN"/>
    <property type="match status" value="1"/>
</dbReference>
<gene>
    <name evidence="6" type="ORF">RQP50_02460</name>
</gene>
<evidence type="ECO:0000256" key="1">
    <source>
        <dbReference type="ARBA" id="ARBA00023015"/>
    </source>
</evidence>
<dbReference type="AlphaFoldDB" id="A0AAJ2N2H2"/>
<dbReference type="InterPro" id="IPR001647">
    <property type="entry name" value="HTH_TetR"/>
</dbReference>
<evidence type="ECO:0000256" key="4">
    <source>
        <dbReference type="PROSITE-ProRule" id="PRU00335"/>
    </source>
</evidence>
<dbReference type="SUPFAM" id="SSF46689">
    <property type="entry name" value="Homeodomain-like"/>
    <property type="match status" value="1"/>
</dbReference>
<dbReference type="GO" id="GO:0003677">
    <property type="term" value="F:DNA binding"/>
    <property type="evidence" value="ECO:0007669"/>
    <property type="project" value="UniProtKB-UniRule"/>
</dbReference>
<dbReference type="EMBL" id="JAVYAA010000001">
    <property type="protein sequence ID" value="MDT8975102.1"/>
    <property type="molecule type" value="Genomic_DNA"/>
</dbReference>
<sequence length="195" mass="22612">MSKKTEARLLTHASSQFFRHGYSNLSVDDLVQGIGMSKATLYRYFDSKYDLLEIVIEKLFQEIEADIHELLASKQEPEEKLRTFMTLMVERLNGIERTAIEDIKHSVPVLYEKFQNLRKHVIINHLVKVLEDGAEQGYFRKNIDQGVVAHIIFAAIESLTDTDYLAESRYRFSEVFDMVLTIVMYGNVVDKAERT</sequence>
<organism evidence="6 7">
    <name type="scientific">Paenibacillus suaedae</name>
    <dbReference type="NCBI Taxonomy" id="3077233"/>
    <lineage>
        <taxon>Bacteria</taxon>
        <taxon>Bacillati</taxon>
        <taxon>Bacillota</taxon>
        <taxon>Bacilli</taxon>
        <taxon>Bacillales</taxon>
        <taxon>Paenibacillaceae</taxon>
        <taxon>Paenibacillus</taxon>
    </lineage>
</organism>
<evidence type="ECO:0000256" key="2">
    <source>
        <dbReference type="ARBA" id="ARBA00023125"/>
    </source>
</evidence>
<dbReference type="Pfam" id="PF08359">
    <property type="entry name" value="TetR_C_4"/>
    <property type="match status" value="1"/>
</dbReference>
<keyword evidence="2 4" id="KW-0238">DNA-binding</keyword>
<keyword evidence="1" id="KW-0805">Transcription regulation</keyword>
<evidence type="ECO:0000256" key="3">
    <source>
        <dbReference type="ARBA" id="ARBA00023163"/>
    </source>
</evidence>
<evidence type="ECO:0000313" key="6">
    <source>
        <dbReference type="EMBL" id="MDT8975102.1"/>
    </source>
</evidence>
<keyword evidence="7" id="KW-1185">Reference proteome</keyword>
<keyword evidence="3" id="KW-0804">Transcription</keyword>
<dbReference type="Gene3D" id="1.10.10.60">
    <property type="entry name" value="Homeodomain-like"/>
    <property type="match status" value="1"/>
</dbReference>
<dbReference type="SUPFAM" id="SSF48498">
    <property type="entry name" value="Tetracyclin repressor-like, C-terminal domain"/>
    <property type="match status" value="1"/>
</dbReference>
<dbReference type="InterPro" id="IPR009057">
    <property type="entry name" value="Homeodomain-like_sf"/>
</dbReference>
<protein>
    <submittedName>
        <fullName evidence="6">TetR/AcrR family transcriptional regulator</fullName>
    </submittedName>
</protein>
<dbReference type="Gene3D" id="1.10.357.10">
    <property type="entry name" value="Tetracycline Repressor, domain 2"/>
    <property type="match status" value="1"/>
</dbReference>
<dbReference type="RefSeq" id="WP_315742984.1">
    <property type="nucleotide sequence ID" value="NZ_JAVYAA010000001.1"/>
</dbReference>
<dbReference type="InterPro" id="IPR036271">
    <property type="entry name" value="Tet_transcr_reg_TetR-rel_C_sf"/>
</dbReference>
<dbReference type="Proteomes" id="UP001250538">
    <property type="component" value="Unassembled WGS sequence"/>
</dbReference>
<reference evidence="7" key="1">
    <citation type="submission" date="2023-09" db="EMBL/GenBank/DDBJ databases">
        <title>Paenibacillus sp. chi10 Genome sequencing and assembly.</title>
        <authorList>
            <person name="Kim I."/>
        </authorList>
    </citation>
    <scope>NUCLEOTIDE SEQUENCE [LARGE SCALE GENOMIC DNA]</scope>
    <source>
        <strain evidence="7">chi10</strain>
    </source>
</reference>
<name>A0AAJ2N2H2_9BACL</name>
<comment type="caution">
    <text evidence="6">The sequence shown here is derived from an EMBL/GenBank/DDBJ whole genome shotgun (WGS) entry which is preliminary data.</text>
</comment>
<dbReference type="PROSITE" id="PS50977">
    <property type="entry name" value="HTH_TETR_2"/>
    <property type="match status" value="1"/>
</dbReference>
<dbReference type="PANTHER" id="PTHR47506:SF1">
    <property type="entry name" value="HTH-TYPE TRANSCRIPTIONAL REGULATOR YJDC"/>
    <property type="match status" value="1"/>
</dbReference>
<feature type="domain" description="HTH tetR-type" evidence="5">
    <location>
        <begin position="3"/>
        <end position="63"/>
    </location>
</feature>